<sequence length="70" mass="6746">MASGRRPMTSAAGPSATPAVTAEAAGRLGRVGGGGWSRAGAGWPITPATPSIAGHGCAGQTVQSELDSLD</sequence>
<protein>
    <submittedName>
        <fullName evidence="2">Uncharacterized protein</fullName>
    </submittedName>
</protein>
<proteinExistence type="predicted"/>
<comment type="caution">
    <text evidence="2">The sequence shown here is derived from an EMBL/GenBank/DDBJ whole genome shotgun (WGS) entry which is preliminary data.</text>
</comment>
<feature type="region of interest" description="Disordered" evidence="1">
    <location>
        <begin position="1"/>
        <end position="70"/>
    </location>
</feature>
<evidence type="ECO:0000313" key="2">
    <source>
        <dbReference type="EMBL" id="ONH32807.1"/>
    </source>
</evidence>
<reference evidence="3" key="1">
    <citation type="submission" date="2016-10" db="EMBL/GenBank/DDBJ databases">
        <title>Frankia sp. NRRL B-16386 Genome sequencing.</title>
        <authorList>
            <person name="Ghodhbane-Gtari F."/>
            <person name="Swanson E."/>
            <person name="Gueddou A."/>
            <person name="Hezbri K."/>
            <person name="Ktari K."/>
            <person name="Nouioui I."/>
            <person name="Morris K."/>
            <person name="Simpson S."/>
            <person name="Abebe-Akele F."/>
            <person name="Thomas K."/>
            <person name="Gtari M."/>
            <person name="Tisa L.S."/>
        </authorList>
    </citation>
    <scope>NUCLEOTIDE SEQUENCE [LARGE SCALE GENOMIC DNA]</scope>
    <source>
        <strain evidence="3">NRRL B-16386</strain>
    </source>
</reference>
<accession>A0A1V2II67</accession>
<feature type="compositionally biased region" description="Polar residues" evidence="1">
    <location>
        <begin position="60"/>
        <end position="70"/>
    </location>
</feature>
<dbReference type="Proteomes" id="UP000188929">
    <property type="component" value="Unassembled WGS sequence"/>
</dbReference>
<name>A0A1V2II67_9ACTN</name>
<dbReference type="AlphaFoldDB" id="A0A1V2II67"/>
<organism evidence="2 3">
    <name type="scientific">Pseudofrankia asymbiotica</name>
    <dbReference type="NCBI Taxonomy" id="1834516"/>
    <lineage>
        <taxon>Bacteria</taxon>
        <taxon>Bacillati</taxon>
        <taxon>Actinomycetota</taxon>
        <taxon>Actinomycetes</taxon>
        <taxon>Frankiales</taxon>
        <taxon>Frankiaceae</taxon>
        <taxon>Pseudofrankia</taxon>
    </lineage>
</organism>
<evidence type="ECO:0000313" key="3">
    <source>
        <dbReference type="Proteomes" id="UP000188929"/>
    </source>
</evidence>
<gene>
    <name evidence="2" type="ORF">BL253_03495</name>
</gene>
<dbReference type="EMBL" id="MOMC01000008">
    <property type="protein sequence ID" value="ONH32807.1"/>
    <property type="molecule type" value="Genomic_DNA"/>
</dbReference>
<dbReference type="STRING" id="1834516.BL253_03495"/>
<evidence type="ECO:0000256" key="1">
    <source>
        <dbReference type="SAM" id="MobiDB-lite"/>
    </source>
</evidence>
<keyword evidence="3" id="KW-1185">Reference proteome</keyword>